<dbReference type="Pfam" id="PF00496">
    <property type="entry name" value="SBP_bac_5"/>
    <property type="match status" value="1"/>
</dbReference>
<dbReference type="GO" id="GO:0015833">
    <property type="term" value="P:peptide transport"/>
    <property type="evidence" value="ECO:0007669"/>
    <property type="project" value="TreeGrafter"/>
</dbReference>
<evidence type="ECO:0000256" key="2">
    <source>
        <dbReference type="ARBA" id="ARBA00022448"/>
    </source>
</evidence>
<comment type="similarity">
    <text evidence="1">Belongs to the bacterial solute-binding protein 5 family.</text>
</comment>
<dbReference type="PROSITE" id="PS51257">
    <property type="entry name" value="PROKAR_LIPOPROTEIN"/>
    <property type="match status" value="1"/>
</dbReference>
<name>A0A644YDP1_9ZZZZ</name>
<dbReference type="InterPro" id="IPR039424">
    <property type="entry name" value="SBP_5"/>
</dbReference>
<dbReference type="PANTHER" id="PTHR30290:SF9">
    <property type="entry name" value="OLIGOPEPTIDE-BINDING PROTEIN APPA"/>
    <property type="match status" value="1"/>
</dbReference>
<dbReference type="PANTHER" id="PTHR30290">
    <property type="entry name" value="PERIPLASMIC BINDING COMPONENT OF ABC TRANSPORTER"/>
    <property type="match status" value="1"/>
</dbReference>
<dbReference type="EMBL" id="VSSQ01004642">
    <property type="protein sequence ID" value="MPM26068.1"/>
    <property type="molecule type" value="Genomic_DNA"/>
</dbReference>
<dbReference type="InterPro" id="IPR000914">
    <property type="entry name" value="SBP_5_dom"/>
</dbReference>
<comment type="caution">
    <text evidence="6">The sequence shown here is derived from an EMBL/GenBank/DDBJ whole genome shotgun (WGS) entry which is preliminary data.</text>
</comment>
<evidence type="ECO:0000313" key="6">
    <source>
        <dbReference type="EMBL" id="MPM26068.1"/>
    </source>
</evidence>
<evidence type="ECO:0000259" key="5">
    <source>
        <dbReference type="Pfam" id="PF00496"/>
    </source>
</evidence>
<dbReference type="GO" id="GO:1904680">
    <property type="term" value="F:peptide transmembrane transporter activity"/>
    <property type="evidence" value="ECO:0007669"/>
    <property type="project" value="TreeGrafter"/>
</dbReference>
<evidence type="ECO:0000256" key="1">
    <source>
        <dbReference type="ARBA" id="ARBA00005695"/>
    </source>
</evidence>
<gene>
    <name evidence="6" type="primary">gsiB_6</name>
    <name evidence="6" type="ORF">SDC9_72569</name>
</gene>
<dbReference type="GO" id="GO:0042597">
    <property type="term" value="C:periplasmic space"/>
    <property type="evidence" value="ECO:0007669"/>
    <property type="project" value="UniProtKB-ARBA"/>
</dbReference>
<dbReference type="Gene3D" id="3.10.105.10">
    <property type="entry name" value="Dipeptide-binding Protein, Domain 3"/>
    <property type="match status" value="1"/>
</dbReference>
<accession>A0A644YDP1</accession>
<evidence type="ECO:0000256" key="3">
    <source>
        <dbReference type="ARBA" id="ARBA00022729"/>
    </source>
</evidence>
<dbReference type="CDD" id="cd00995">
    <property type="entry name" value="PBP2_NikA_DppA_OppA_like"/>
    <property type="match status" value="1"/>
</dbReference>
<dbReference type="Gene3D" id="3.40.190.10">
    <property type="entry name" value="Periplasmic binding protein-like II"/>
    <property type="match status" value="1"/>
</dbReference>
<dbReference type="SUPFAM" id="SSF53850">
    <property type="entry name" value="Periplasmic binding protein-like II"/>
    <property type="match status" value="1"/>
</dbReference>
<feature type="compositionally biased region" description="Low complexity" evidence="4">
    <location>
        <begin position="24"/>
        <end position="52"/>
    </location>
</feature>
<keyword evidence="3" id="KW-0732">Signal</keyword>
<protein>
    <submittedName>
        <fullName evidence="6">Glutathione-binding protein GsiB</fullName>
    </submittedName>
</protein>
<evidence type="ECO:0000256" key="4">
    <source>
        <dbReference type="SAM" id="MobiDB-lite"/>
    </source>
</evidence>
<reference evidence="6" key="1">
    <citation type="submission" date="2019-08" db="EMBL/GenBank/DDBJ databases">
        <authorList>
            <person name="Kucharzyk K."/>
            <person name="Murdoch R.W."/>
            <person name="Higgins S."/>
            <person name="Loffler F."/>
        </authorList>
    </citation>
    <scope>NUCLEOTIDE SEQUENCE</scope>
</reference>
<feature type="region of interest" description="Disordered" evidence="4">
    <location>
        <begin position="24"/>
        <end position="59"/>
    </location>
</feature>
<dbReference type="InterPro" id="IPR030678">
    <property type="entry name" value="Peptide/Ni-bd"/>
</dbReference>
<dbReference type="PIRSF" id="PIRSF002741">
    <property type="entry name" value="MppA"/>
    <property type="match status" value="1"/>
</dbReference>
<keyword evidence="2" id="KW-0813">Transport</keyword>
<sequence length="535" mass="58051">MRRIMALLLTLAMVLSLAACSTTGSSTTQATTETEATAPESAATEAPTEAAPKSGGTITYRIQGEPTTLQAWSTRNSIDTVILNITNETLLRYDNNGDPQPFLVDSITPDKEALTFTLKVKQGIKFHDGSDLTAEVVAWNLNYYKENGVLTGSFYGSFVNAEVTGDDTVVIHMSAWDSLFPSALARTCYITSKVAFDTFGVDYLAANPVGTGPFMFASWDHDEAVHLVKFADYWQGEPLLDGVDMVIYTDETVAATALQQGDLDVLPVSDYNTAAQMVNNDDIVVQAANLAGTGYTLCYMCNNAEDPLSDLRVRQAFSYAIDSSVMGPVATQGYFIESSQWCAPGTAYYNDQIDGYGYDVEKAKALLAEAGYADGFTTRITLQAGWGEDQAQIIAQQLAAIGVTCELNVVEVANYAGYIASWEYGMLLHPMGTSNGQASQLAANFKQGLERGLGVQAFLHTDEVNSLITEAIAADADESIALFKEIAYKVFMEECMMETTVLTQPVVAYTSDLIDSGLYETMNRADTLYLAWLDR</sequence>
<proteinExistence type="inferred from homology"/>
<dbReference type="GO" id="GO:0043190">
    <property type="term" value="C:ATP-binding cassette (ABC) transporter complex"/>
    <property type="evidence" value="ECO:0007669"/>
    <property type="project" value="InterPro"/>
</dbReference>
<dbReference type="AlphaFoldDB" id="A0A644YDP1"/>
<organism evidence="6">
    <name type="scientific">bioreactor metagenome</name>
    <dbReference type="NCBI Taxonomy" id="1076179"/>
    <lineage>
        <taxon>unclassified sequences</taxon>
        <taxon>metagenomes</taxon>
        <taxon>ecological metagenomes</taxon>
    </lineage>
</organism>
<feature type="domain" description="Solute-binding protein family 5" evidence="5">
    <location>
        <begin position="99"/>
        <end position="446"/>
    </location>
</feature>